<proteinExistence type="predicted"/>
<dbReference type="EMBL" id="AP018449">
    <property type="protein sequence ID" value="BBB92106.1"/>
    <property type="molecule type" value="Genomic_DNA"/>
</dbReference>
<dbReference type="KEGG" id="mana:MAMMFC1_02791"/>
<organism evidence="1 2">
    <name type="scientific">Methylomusa anaerophila</name>
    <dbReference type="NCBI Taxonomy" id="1930071"/>
    <lineage>
        <taxon>Bacteria</taxon>
        <taxon>Bacillati</taxon>
        <taxon>Bacillota</taxon>
        <taxon>Negativicutes</taxon>
        <taxon>Selenomonadales</taxon>
        <taxon>Sporomusaceae</taxon>
        <taxon>Methylomusa</taxon>
    </lineage>
</organism>
<evidence type="ECO:0000313" key="2">
    <source>
        <dbReference type="Proteomes" id="UP000276437"/>
    </source>
</evidence>
<protein>
    <submittedName>
        <fullName evidence="1">Uncharacterized protein</fullName>
    </submittedName>
</protein>
<sequence length="36" mass="4178">MIPLDSADQIERGYKLNEAVSPLRQPLFFKKIKICD</sequence>
<keyword evidence="2" id="KW-1185">Reference proteome</keyword>
<name>A0A348AM08_9FIRM</name>
<reference evidence="1 2" key="1">
    <citation type="journal article" date="2018" name="Int. J. Syst. Evol. Microbiol.">
        <title>Methylomusa anaerophila gen. nov., sp. nov., an anaerobic methanol-utilizing bacterium isolated from a microbial fuel cell.</title>
        <authorList>
            <person name="Amano N."/>
            <person name="Yamamuro A."/>
            <person name="Miyahara M."/>
            <person name="Kouzuma A."/>
            <person name="Abe T."/>
            <person name="Watanabe K."/>
        </authorList>
    </citation>
    <scope>NUCLEOTIDE SEQUENCE [LARGE SCALE GENOMIC DNA]</scope>
    <source>
        <strain evidence="1 2">MMFC1</strain>
    </source>
</reference>
<evidence type="ECO:0000313" key="1">
    <source>
        <dbReference type="EMBL" id="BBB92106.1"/>
    </source>
</evidence>
<accession>A0A348AM08</accession>
<dbReference type="Proteomes" id="UP000276437">
    <property type="component" value="Chromosome"/>
</dbReference>
<gene>
    <name evidence="1" type="ORF">MAMMFC1_02791</name>
</gene>
<dbReference type="AlphaFoldDB" id="A0A348AM08"/>